<dbReference type="SUPFAM" id="SSF56601">
    <property type="entry name" value="beta-lactamase/transpeptidase-like"/>
    <property type="match status" value="1"/>
</dbReference>
<organism evidence="4 5">
    <name type="scientific">Tomitella cavernea</name>
    <dbReference type="NCBI Taxonomy" id="1387982"/>
    <lineage>
        <taxon>Bacteria</taxon>
        <taxon>Bacillati</taxon>
        <taxon>Actinomycetota</taxon>
        <taxon>Actinomycetes</taxon>
        <taxon>Mycobacteriales</taxon>
        <taxon>Tomitella</taxon>
    </lineage>
</organism>
<dbReference type="InterPro" id="IPR040846">
    <property type="entry name" value="ORF_12_N"/>
</dbReference>
<evidence type="ECO:0000259" key="3">
    <source>
        <dbReference type="Pfam" id="PF18042"/>
    </source>
</evidence>
<dbReference type="Gene3D" id="3.10.450.280">
    <property type="match status" value="1"/>
</dbReference>
<evidence type="ECO:0000256" key="1">
    <source>
        <dbReference type="SAM" id="SignalP"/>
    </source>
</evidence>
<gene>
    <name evidence="4" type="ORF">GCM10023353_35140</name>
</gene>
<dbReference type="Pfam" id="PF13354">
    <property type="entry name" value="Beta-lactamase2"/>
    <property type="match status" value="1"/>
</dbReference>
<keyword evidence="1" id="KW-0732">Signal</keyword>
<reference evidence="5" key="1">
    <citation type="journal article" date="2019" name="Int. J. Syst. Evol. Microbiol.">
        <title>The Global Catalogue of Microorganisms (GCM) 10K type strain sequencing project: providing services to taxonomists for standard genome sequencing and annotation.</title>
        <authorList>
            <consortium name="The Broad Institute Genomics Platform"/>
            <consortium name="The Broad Institute Genome Sequencing Center for Infectious Disease"/>
            <person name="Wu L."/>
            <person name="Ma J."/>
        </authorList>
    </citation>
    <scope>NUCLEOTIDE SEQUENCE [LARGE SCALE GENOMIC DNA]</scope>
    <source>
        <strain evidence="5">JCM 18542</strain>
    </source>
</reference>
<dbReference type="PANTHER" id="PTHR35333:SF5">
    <property type="entry name" value="CONSERVED LIPOPROTEIN LPQF-RELATED"/>
    <property type="match status" value="1"/>
</dbReference>
<dbReference type="Gene3D" id="3.40.710.10">
    <property type="entry name" value="DD-peptidase/beta-lactamase superfamily"/>
    <property type="match status" value="1"/>
</dbReference>
<comment type="caution">
    <text evidence="4">The sequence shown here is derived from an EMBL/GenBank/DDBJ whole genome shotgun (WGS) entry which is preliminary data.</text>
</comment>
<dbReference type="EMBL" id="BAABKQ010000001">
    <property type="protein sequence ID" value="GAA4823397.1"/>
    <property type="molecule type" value="Genomic_DNA"/>
</dbReference>
<dbReference type="Proteomes" id="UP001500839">
    <property type="component" value="Unassembled WGS sequence"/>
</dbReference>
<dbReference type="InterPro" id="IPR012338">
    <property type="entry name" value="Beta-lactam/transpept-like"/>
</dbReference>
<keyword evidence="4" id="KW-0378">Hydrolase</keyword>
<sequence length="459" mass="47212">MAAVTAVALTATGLAMPAAAAPAGPDGSFAAPGSLQWQPARDRADRVLQIIASDTPVDPVEVLAMSAPSLTAALYPQSLASALTAWQSSGPFTVTGTDDEGPAAVTQLETARGVPATLTVHVGPVGLIDGITMLPDVPETAGFADVYAAVAGTGARVSMLASDADLHAADPVAQCGAVFASGADDVMPLGSIFKLYVLGAVGDAVAAGAIGWDDMLTITDDVKSLPSGELQNRPSGSTVTVREAAGKMISISDNTAADMLIHAVGSDRVEAAVRSMGDEHPEALTPFPTTREMFIIGWGPDPSLRKRWADAADLPDAAAAEAERRAVLAEADTRSLDDVDLQQLMRTPLSPGSVGWYASAQDVCRAHVALQQMAARSDAAEPIRGILAENPGVQNVDGLQYVAYKGGSTPGKLAGSWLVTGDDGASHVLVFQMASDEPIGIIEQNYVFGLMEQALRAFG</sequence>
<feature type="domain" description="Beta-lactamase class A catalytic" evidence="2">
    <location>
        <begin position="176"/>
        <end position="282"/>
    </location>
</feature>
<dbReference type="InterPro" id="IPR000871">
    <property type="entry name" value="Beta-lactam_class-A"/>
</dbReference>
<dbReference type="InterPro" id="IPR045155">
    <property type="entry name" value="Beta-lactam_cat"/>
</dbReference>
<accession>A0ABP9D698</accession>
<evidence type="ECO:0000313" key="4">
    <source>
        <dbReference type="EMBL" id="GAA4823397.1"/>
    </source>
</evidence>
<dbReference type="Pfam" id="PF18042">
    <property type="entry name" value="ORF_12_N"/>
    <property type="match status" value="1"/>
</dbReference>
<protein>
    <submittedName>
        <fullName evidence="4">Serine hydrolase</fullName>
    </submittedName>
</protein>
<feature type="signal peptide" evidence="1">
    <location>
        <begin position="1"/>
        <end position="20"/>
    </location>
</feature>
<dbReference type="PANTHER" id="PTHR35333">
    <property type="entry name" value="BETA-LACTAMASE"/>
    <property type="match status" value="1"/>
</dbReference>
<keyword evidence="5" id="KW-1185">Reference proteome</keyword>
<dbReference type="GO" id="GO:0016787">
    <property type="term" value="F:hydrolase activity"/>
    <property type="evidence" value="ECO:0007669"/>
    <property type="project" value="UniProtKB-KW"/>
</dbReference>
<name>A0ABP9D698_9ACTN</name>
<feature type="chain" id="PRO_5046890016" evidence="1">
    <location>
        <begin position="21"/>
        <end position="459"/>
    </location>
</feature>
<feature type="domain" description="ORF 12 gene product N-terminal" evidence="3">
    <location>
        <begin position="38"/>
        <end position="127"/>
    </location>
</feature>
<proteinExistence type="predicted"/>
<evidence type="ECO:0000259" key="2">
    <source>
        <dbReference type="Pfam" id="PF13354"/>
    </source>
</evidence>
<evidence type="ECO:0000313" key="5">
    <source>
        <dbReference type="Proteomes" id="UP001500839"/>
    </source>
</evidence>